<feature type="domain" description="Cadherin" evidence="9">
    <location>
        <begin position="255"/>
        <end position="345"/>
    </location>
</feature>
<dbReference type="Gene3D" id="2.60.40.60">
    <property type="entry name" value="Cadherins"/>
    <property type="match status" value="4"/>
</dbReference>
<proteinExistence type="predicted"/>
<dbReference type="GO" id="GO:0005911">
    <property type="term" value="C:cell-cell junction"/>
    <property type="evidence" value="ECO:0007669"/>
    <property type="project" value="TreeGrafter"/>
</dbReference>
<evidence type="ECO:0000256" key="1">
    <source>
        <dbReference type="ARBA" id="ARBA00004370"/>
    </source>
</evidence>
<evidence type="ECO:0000313" key="10">
    <source>
        <dbReference type="EMBL" id="RKF20966.1"/>
    </source>
</evidence>
<gene>
    <name evidence="10" type="ORF">D6851_08395</name>
</gene>
<evidence type="ECO:0000256" key="5">
    <source>
        <dbReference type="ARBA" id="ARBA00022889"/>
    </source>
</evidence>
<dbReference type="SUPFAM" id="SSF49313">
    <property type="entry name" value="Cadherin-like"/>
    <property type="match status" value="4"/>
</dbReference>
<feature type="domain" description="Cadherin" evidence="9">
    <location>
        <begin position="345"/>
        <end position="443"/>
    </location>
</feature>
<reference evidence="10 11" key="1">
    <citation type="submission" date="2018-09" db="EMBL/GenBank/DDBJ databases">
        <title>Altererythrobacter spongiae sp. nov., isolated from a marine sponge.</title>
        <authorList>
            <person name="Zhuang L."/>
            <person name="Luo L."/>
        </authorList>
    </citation>
    <scope>NUCLEOTIDE SEQUENCE [LARGE SCALE GENOMIC DNA]</scope>
    <source>
        <strain evidence="10 11">HN-Y73</strain>
    </source>
</reference>
<evidence type="ECO:0000256" key="2">
    <source>
        <dbReference type="ARBA" id="ARBA00022692"/>
    </source>
</evidence>
<keyword evidence="3" id="KW-0677">Repeat</keyword>
<evidence type="ECO:0000256" key="7">
    <source>
        <dbReference type="ARBA" id="ARBA00023136"/>
    </source>
</evidence>
<feature type="compositionally biased region" description="Polar residues" evidence="8">
    <location>
        <begin position="1"/>
        <end position="21"/>
    </location>
</feature>
<protein>
    <submittedName>
        <fullName evidence="10">Cadherin repeat domain-containing protein</fullName>
    </submittedName>
</protein>
<comment type="subcellular location">
    <subcellularLocation>
        <location evidence="1">Membrane</location>
    </subcellularLocation>
</comment>
<feature type="domain" description="Cadherin" evidence="9">
    <location>
        <begin position="458"/>
        <end position="526"/>
    </location>
</feature>
<dbReference type="PANTHER" id="PTHR24025">
    <property type="entry name" value="DESMOGLEIN FAMILY MEMBER"/>
    <property type="match status" value="1"/>
</dbReference>
<evidence type="ECO:0000256" key="3">
    <source>
        <dbReference type="ARBA" id="ARBA00022737"/>
    </source>
</evidence>
<dbReference type="RefSeq" id="WP_120324464.1">
    <property type="nucleotide sequence ID" value="NZ_RAPF01000004.1"/>
</dbReference>
<organism evidence="10 11">
    <name type="scientific">Altericroceibacterium spongiae</name>
    <dbReference type="NCBI Taxonomy" id="2320269"/>
    <lineage>
        <taxon>Bacteria</taxon>
        <taxon>Pseudomonadati</taxon>
        <taxon>Pseudomonadota</taxon>
        <taxon>Alphaproteobacteria</taxon>
        <taxon>Sphingomonadales</taxon>
        <taxon>Erythrobacteraceae</taxon>
        <taxon>Altericroceibacterium</taxon>
    </lineage>
</organism>
<comment type="caution">
    <text evidence="10">The sequence shown here is derived from an EMBL/GenBank/DDBJ whole genome shotgun (WGS) entry which is preliminary data.</text>
</comment>
<keyword evidence="6" id="KW-1133">Transmembrane helix</keyword>
<keyword evidence="7" id="KW-0472">Membrane</keyword>
<feature type="domain" description="Cadherin" evidence="9">
    <location>
        <begin position="160"/>
        <end position="240"/>
    </location>
</feature>
<dbReference type="GO" id="GO:0007156">
    <property type="term" value="P:homophilic cell adhesion via plasma membrane adhesion molecules"/>
    <property type="evidence" value="ECO:0007669"/>
    <property type="project" value="InterPro"/>
</dbReference>
<dbReference type="InterPro" id="IPR015919">
    <property type="entry name" value="Cadherin-like_sf"/>
</dbReference>
<keyword evidence="11" id="KW-1185">Reference proteome</keyword>
<keyword evidence="4" id="KW-0106">Calcium</keyword>
<feature type="region of interest" description="Disordered" evidence="8">
    <location>
        <begin position="1"/>
        <end position="24"/>
    </location>
</feature>
<evidence type="ECO:0000259" key="9">
    <source>
        <dbReference type="PROSITE" id="PS50268"/>
    </source>
</evidence>
<accession>A0A420EK50</accession>
<evidence type="ECO:0000256" key="6">
    <source>
        <dbReference type="ARBA" id="ARBA00022989"/>
    </source>
</evidence>
<dbReference type="GO" id="GO:0005509">
    <property type="term" value="F:calcium ion binding"/>
    <property type="evidence" value="ECO:0007669"/>
    <property type="project" value="InterPro"/>
</dbReference>
<dbReference type="OrthoDB" id="9773411at2"/>
<dbReference type="AlphaFoldDB" id="A0A420EK50"/>
<sequence length="532" mass="55930">MSFKSRSSIPNADSVTESGDLTPSVKGDAIEKAEFQVLNNVRWWEENLDGSAHVELEDGAFLTIPAGSFRSFNEKILIPERVLEGLDHAKTEVSGSFLNSKTFEAESPDVPSEEHSPANIADNVHTASVMPQAASPAGAPSITTGEVLTMYTSGKSPVAVKAIDYDGDQISFGIEPGLFSGLFTIDSATGAVTINDPEGITEGSYYVRVIASDGSSTSSKSITLQVIDDGTGGTNTAPQFMGENSFSVVEGNVSVAIIQARDDDGDDLIFSIAGGADAALFTIDPVTGSLNFVSAPDYETPQDAGGNNIYELNISISDGQSIVTKAIQVSVLDVIEGEQNTAPVITSISDITISENTIPVTKVSATDADGDVLTYSLTGDDAALFEIDSSGNLSFRNAPDYENPADFNSDNRYDLVVVVDDGTTASQASMSVIISNKNDAPVIEGDNILMVAEGELAVGRVLATDQEGGSLTYALSGDDASLFRISSSGSITFRNAPDYEDPKDFNEDNEYTFTVTVSDNQGSSVSRAGHPQ</sequence>
<dbReference type="GO" id="GO:0016020">
    <property type="term" value="C:membrane"/>
    <property type="evidence" value="ECO:0007669"/>
    <property type="project" value="UniProtKB-SubCell"/>
</dbReference>
<dbReference type="PANTHER" id="PTHR24025:SF31">
    <property type="entry name" value="NEURAL-CADHERIN"/>
    <property type="match status" value="1"/>
</dbReference>
<evidence type="ECO:0000313" key="11">
    <source>
        <dbReference type="Proteomes" id="UP000284395"/>
    </source>
</evidence>
<dbReference type="SMART" id="SM00736">
    <property type="entry name" value="CADG"/>
    <property type="match status" value="1"/>
</dbReference>
<dbReference type="CDD" id="cd11304">
    <property type="entry name" value="Cadherin_repeat"/>
    <property type="match status" value="3"/>
</dbReference>
<evidence type="ECO:0000256" key="4">
    <source>
        <dbReference type="ARBA" id="ARBA00022837"/>
    </source>
</evidence>
<name>A0A420EK50_9SPHN</name>
<dbReference type="InterPro" id="IPR050971">
    <property type="entry name" value="Cadherin-domain_protein"/>
</dbReference>
<dbReference type="Proteomes" id="UP000284395">
    <property type="component" value="Unassembled WGS sequence"/>
</dbReference>
<dbReference type="SMART" id="SM00112">
    <property type="entry name" value="CA"/>
    <property type="match status" value="3"/>
</dbReference>
<dbReference type="InterPro" id="IPR002126">
    <property type="entry name" value="Cadherin-like_dom"/>
</dbReference>
<evidence type="ECO:0000256" key="8">
    <source>
        <dbReference type="SAM" id="MobiDB-lite"/>
    </source>
</evidence>
<dbReference type="Pfam" id="PF17963">
    <property type="entry name" value="Big_9"/>
    <property type="match status" value="1"/>
</dbReference>
<keyword evidence="2" id="KW-0812">Transmembrane</keyword>
<dbReference type="EMBL" id="RAPF01000004">
    <property type="protein sequence ID" value="RKF20966.1"/>
    <property type="molecule type" value="Genomic_DNA"/>
</dbReference>
<dbReference type="InterPro" id="IPR006644">
    <property type="entry name" value="Cadg"/>
</dbReference>
<keyword evidence="5" id="KW-0130">Cell adhesion</keyword>
<dbReference type="PROSITE" id="PS50268">
    <property type="entry name" value="CADHERIN_2"/>
    <property type="match status" value="4"/>
</dbReference>